<dbReference type="PROSITE" id="PS51257">
    <property type="entry name" value="PROKAR_LIPOPROTEIN"/>
    <property type="match status" value="1"/>
</dbReference>
<keyword evidence="1" id="KW-0732">Signal</keyword>
<protein>
    <submittedName>
        <fullName evidence="2">SusD/RagB family nutrient-binding outer membrane lipoprotein</fullName>
    </submittedName>
</protein>
<dbReference type="EMBL" id="SJSK01000003">
    <property type="protein sequence ID" value="TCC90301.1"/>
    <property type="molecule type" value="Genomic_DNA"/>
</dbReference>
<dbReference type="SUPFAM" id="SSF48452">
    <property type="entry name" value="TPR-like"/>
    <property type="match status" value="1"/>
</dbReference>
<dbReference type="Pfam" id="PF12771">
    <property type="entry name" value="SusD-like_2"/>
    <property type="match status" value="1"/>
</dbReference>
<organism evidence="2 3">
    <name type="scientific">Pedobacter frigiditerrae</name>
    <dbReference type="NCBI Taxonomy" id="2530452"/>
    <lineage>
        <taxon>Bacteria</taxon>
        <taxon>Pseudomonadati</taxon>
        <taxon>Bacteroidota</taxon>
        <taxon>Sphingobacteriia</taxon>
        <taxon>Sphingobacteriales</taxon>
        <taxon>Sphingobacteriaceae</taxon>
        <taxon>Pedobacter</taxon>
    </lineage>
</organism>
<dbReference type="Proteomes" id="UP000292884">
    <property type="component" value="Unassembled WGS sequence"/>
</dbReference>
<evidence type="ECO:0000313" key="3">
    <source>
        <dbReference type="Proteomes" id="UP000292884"/>
    </source>
</evidence>
<comment type="caution">
    <text evidence="2">The sequence shown here is derived from an EMBL/GenBank/DDBJ whole genome shotgun (WGS) entry which is preliminary data.</text>
</comment>
<sequence length="477" mass="52503">MKTIYKSIFSCSLALVMLGSCTKFDDSINTDPNSPTKASGTQLIANAELSLPGISSSPYGVHYPQYLSNTSFSDNSRYVTVNFNFYGLYTGPLMNLENVINNTNLDASEGPVPNQIAVAKILKAYYFWHMTDRWGDLPYTEALKGDVNYSPKYDKQQAIYNALFTLLDEANAAFVTGAIKNDIVYGGDVTKWKKLGNTIHALMALRLSKVDATKGAAEFNKAVTNGTMTANTDNLTYPHLADQNNENYWYNSFTRLGRNWFAVSKPVVDYMQPLNDPRLPVYANKPTNTAISTYVGLDYGLPGSTTVTIANYSLLGSNLRLQNSPVALVTYAQSLFAMAEAAKLGWITGGDATALANYNNAVTESIRQWTGSTTNASTYLGQASVAYDPVNALMKIGTQRWVHLFLHGYEGWAEWRRTGFPTFLAPPPANNGALIPRREAYGTQERSINTTNYNAAVSGFPYGGADDLNARVWWDKP</sequence>
<dbReference type="Gene3D" id="1.25.40.390">
    <property type="match status" value="1"/>
</dbReference>
<evidence type="ECO:0000256" key="1">
    <source>
        <dbReference type="SAM" id="SignalP"/>
    </source>
</evidence>
<dbReference type="AlphaFoldDB" id="A0A4R0MTA8"/>
<accession>A0A4R0MTA8</accession>
<keyword evidence="3" id="KW-1185">Reference proteome</keyword>
<dbReference type="OrthoDB" id="9766256at2"/>
<name>A0A4R0MTA8_9SPHI</name>
<keyword evidence="2" id="KW-0449">Lipoprotein</keyword>
<evidence type="ECO:0000313" key="2">
    <source>
        <dbReference type="EMBL" id="TCC90301.1"/>
    </source>
</evidence>
<proteinExistence type="predicted"/>
<reference evidence="2 3" key="1">
    <citation type="submission" date="2019-02" db="EMBL/GenBank/DDBJ databases">
        <title>Pedobacter sp. RP-1-13 sp. nov., isolated from Arctic soil.</title>
        <authorList>
            <person name="Dahal R.H."/>
        </authorList>
    </citation>
    <scope>NUCLEOTIDE SEQUENCE [LARGE SCALE GENOMIC DNA]</scope>
    <source>
        <strain evidence="2 3">RP-1-13</strain>
    </source>
</reference>
<dbReference type="InterPro" id="IPR041662">
    <property type="entry name" value="SusD-like_2"/>
</dbReference>
<dbReference type="InterPro" id="IPR011990">
    <property type="entry name" value="TPR-like_helical_dom_sf"/>
</dbReference>
<gene>
    <name evidence="2" type="ORF">EZ428_13565</name>
</gene>
<feature type="chain" id="PRO_5020837111" evidence="1">
    <location>
        <begin position="26"/>
        <end position="477"/>
    </location>
</feature>
<feature type="signal peptide" evidence="1">
    <location>
        <begin position="1"/>
        <end position="25"/>
    </location>
</feature>
<dbReference type="RefSeq" id="WP_131553702.1">
    <property type="nucleotide sequence ID" value="NZ_SJSK01000003.1"/>
</dbReference>